<organism evidence="2 3">
    <name type="scientific">Aurantiacibacter arachoides</name>
    <dbReference type="NCBI Taxonomy" id="1850444"/>
    <lineage>
        <taxon>Bacteria</taxon>
        <taxon>Pseudomonadati</taxon>
        <taxon>Pseudomonadota</taxon>
        <taxon>Alphaproteobacteria</taxon>
        <taxon>Sphingomonadales</taxon>
        <taxon>Erythrobacteraceae</taxon>
        <taxon>Aurantiacibacter</taxon>
    </lineage>
</organism>
<keyword evidence="1" id="KW-0732">Signal</keyword>
<dbReference type="Gene3D" id="3.30.110.170">
    <property type="entry name" value="Protein of unknown function (DUF541), domain 1"/>
    <property type="match status" value="1"/>
</dbReference>
<dbReference type="Proteomes" id="UP000460626">
    <property type="component" value="Unassembled WGS sequence"/>
</dbReference>
<evidence type="ECO:0000313" key="3">
    <source>
        <dbReference type="Proteomes" id="UP000460626"/>
    </source>
</evidence>
<dbReference type="PANTHER" id="PTHR34387:SF2">
    <property type="entry name" value="SLR1258 PROTEIN"/>
    <property type="match status" value="1"/>
</dbReference>
<dbReference type="Pfam" id="PF04402">
    <property type="entry name" value="SIMPL"/>
    <property type="match status" value="1"/>
</dbReference>
<sequence>MNWFPVLALLAASPAAAQQVIPSEPLLMISASGEAEAEPDTMTISLGVTTRGASSAQALDASAIVLERLLATIAAAGSGIRSVTTDSFGVRPLFPQDIDDEQDARIIGFEASSRLEIAFDDFAGAETLIPALFEAGATNIDGPDWSVEAVDVMRAAEDAAMRNAVSNAQAQAQTIASSLGMHVGRVVRVSDSGMPPYRYRSSDGGRIVVTGSRISRIPIVPQPVQVERDIYIEFAMVPAE</sequence>
<dbReference type="AlphaFoldDB" id="A0A845A7D1"/>
<proteinExistence type="predicted"/>
<dbReference type="EMBL" id="WTYH01000001">
    <property type="protein sequence ID" value="MXO93449.1"/>
    <property type="molecule type" value="Genomic_DNA"/>
</dbReference>
<dbReference type="OrthoDB" id="6021921at2"/>
<evidence type="ECO:0000313" key="2">
    <source>
        <dbReference type="EMBL" id="MXO93449.1"/>
    </source>
</evidence>
<dbReference type="InterPro" id="IPR052022">
    <property type="entry name" value="26kDa_periplasmic_antigen"/>
</dbReference>
<accession>A0A845A7D1</accession>
<feature type="signal peptide" evidence="1">
    <location>
        <begin position="1"/>
        <end position="17"/>
    </location>
</feature>
<feature type="chain" id="PRO_5033035545" evidence="1">
    <location>
        <begin position="18"/>
        <end position="240"/>
    </location>
</feature>
<dbReference type="GO" id="GO:0006974">
    <property type="term" value="P:DNA damage response"/>
    <property type="evidence" value="ECO:0007669"/>
    <property type="project" value="TreeGrafter"/>
</dbReference>
<protein>
    <submittedName>
        <fullName evidence="2">DUF541 domain-containing protein</fullName>
    </submittedName>
</protein>
<dbReference type="Gene3D" id="3.30.70.2970">
    <property type="entry name" value="Protein of unknown function (DUF541), domain 2"/>
    <property type="match status" value="1"/>
</dbReference>
<name>A0A845A7D1_9SPHN</name>
<comment type="caution">
    <text evidence="2">The sequence shown here is derived from an EMBL/GenBank/DDBJ whole genome shotgun (WGS) entry which is preliminary data.</text>
</comment>
<dbReference type="PANTHER" id="PTHR34387">
    <property type="entry name" value="SLR1258 PROTEIN"/>
    <property type="match status" value="1"/>
</dbReference>
<reference evidence="2 3" key="1">
    <citation type="submission" date="2019-12" db="EMBL/GenBank/DDBJ databases">
        <title>Genomic-based taxomic classification of the family Erythrobacteraceae.</title>
        <authorList>
            <person name="Xu L."/>
        </authorList>
    </citation>
    <scope>NUCLEOTIDE SEQUENCE [LARGE SCALE GENOMIC DNA]</scope>
    <source>
        <strain evidence="2 3">RC4-10-4</strain>
    </source>
</reference>
<evidence type="ECO:0000256" key="1">
    <source>
        <dbReference type="SAM" id="SignalP"/>
    </source>
</evidence>
<dbReference type="RefSeq" id="WP_131452721.1">
    <property type="nucleotide sequence ID" value="NZ_BMJK01000001.1"/>
</dbReference>
<keyword evidence="3" id="KW-1185">Reference proteome</keyword>
<gene>
    <name evidence="2" type="ORF">GRI62_07495</name>
</gene>
<dbReference type="InterPro" id="IPR007497">
    <property type="entry name" value="SIMPL/DUF541"/>
</dbReference>